<name>A0ABW7UYY2_9ACTN</name>
<keyword evidence="3" id="KW-1185">Reference proteome</keyword>
<proteinExistence type="predicted"/>
<feature type="region of interest" description="Disordered" evidence="1">
    <location>
        <begin position="71"/>
        <end position="91"/>
    </location>
</feature>
<dbReference type="EMBL" id="JBIRWE010000011">
    <property type="protein sequence ID" value="MFI1966842.1"/>
    <property type="molecule type" value="Genomic_DNA"/>
</dbReference>
<protein>
    <recommendedName>
        <fullName evidence="4">Holin</fullName>
    </recommendedName>
</protein>
<dbReference type="Proteomes" id="UP001611548">
    <property type="component" value="Unassembled WGS sequence"/>
</dbReference>
<organism evidence="2 3">
    <name type="scientific">Streptomyces pathocidini</name>
    <dbReference type="NCBI Taxonomy" id="1650571"/>
    <lineage>
        <taxon>Bacteria</taxon>
        <taxon>Bacillati</taxon>
        <taxon>Actinomycetota</taxon>
        <taxon>Actinomycetes</taxon>
        <taxon>Kitasatosporales</taxon>
        <taxon>Streptomycetaceae</taxon>
        <taxon>Streptomyces</taxon>
    </lineage>
</organism>
<gene>
    <name evidence="2" type="ORF">ACH429_22465</name>
</gene>
<evidence type="ECO:0000313" key="2">
    <source>
        <dbReference type="EMBL" id="MFI1966842.1"/>
    </source>
</evidence>
<evidence type="ECO:0000313" key="3">
    <source>
        <dbReference type="Proteomes" id="UP001611548"/>
    </source>
</evidence>
<reference evidence="2 3" key="1">
    <citation type="submission" date="2024-10" db="EMBL/GenBank/DDBJ databases">
        <title>The Natural Products Discovery Center: Release of the First 8490 Sequenced Strains for Exploring Actinobacteria Biosynthetic Diversity.</title>
        <authorList>
            <person name="Kalkreuter E."/>
            <person name="Kautsar S.A."/>
            <person name="Yang D."/>
            <person name="Bader C.D."/>
            <person name="Teijaro C.N."/>
            <person name="Fluegel L."/>
            <person name="Davis C.M."/>
            <person name="Simpson J.R."/>
            <person name="Lauterbach L."/>
            <person name="Steele A.D."/>
            <person name="Gui C."/>
            <person name="Meng S."/>
            <person name="Li G."/>
            <person name="Viehrig K."/>
            <person name="Ye F."/>
            <person name="Su P."/>
            <person name="Kiefer A.F."/>
            <person name="Nichols A."/>
            <person name="Cepeda A.J."/>
            <person name="Yan W."/>
            <person name="Fan B."/>
            <person name="Jiang Y."/>
            <person name="Adhikari A."/>
            <person name="Zheng C.-J."/>
            <person name="Schuster L."/>
            <person name="Cowan T.M."/>
            <person name="Smanski M.J."/>
            <person name="Chevrette M.G."/>
            <person name="De Carvalho L.P.S."/>
            <person name="Shen B."/>
        </authorList>
    </citation>
    <scope>NUCLEOTIDE SEQUENCE [LARGE SCALE GENOMIC DNA]</scope>
    <source>
        <strain evidence="2 3">NPDC020327</strain>
    </source>
</reference>
<comment type="caution">
    <text evidence="2">The sequence shown here is derived from an EMBL/GenBank/DDBJ whole genome shotgun (WGS) entry which is preliminary data.</text>
</comment>
<sequence length="91" mass="9318">MRTPSEPTKRTLRTVLQTAVGLALALPAIIDATGLPTTLPWVASALAVSGGLARAMALPTLQPLLPSWLRTAPESGDRTALGTGRTGSTDA</sequence>
<evidence type="ECO:0008006" key="4">
    <source>
        <dbReference type="Google" id="ProtNLM"/>
    </source>
</evidence>
<accession>A0ABW7UYY2</accession>
<dbReference type="RefSeq" id="WP_055471158.1">
    <property type="nucleotide sequence ID" value="NZ_JBIRWE010000011.1"/>
</dbReference>
<evidence type="ECO:0000256" key="1">
    <source>
        <dbReference type="SAM" id="MobiDB-lite"/>
    </source>
</evidence>